<dbReference type="EMBL" id="FR938040">
    <property type="protein sequence ID" value="CDQ98530.1"/>
    <property type="molecule type" value="Genomic_DNA"/>
</dbReference>
<evidence type="ECO:0000313" key="7">
    <source>
        <dbReference type="Proteomes" id="UP000193380"/>
    </source>
</evidence>
<evidence type="ECO:0000256" key="3">
    <source>
        <dbReference type="ARBA" id="ARBA00023136"/>
    </source>
</evidence>
<dbReference type="Gene3D" id="2.60.40.1530">
    <property type="entry name" value="ntegrin, alpha v. Chain A, domain 4"/>
    <property type="match status" value="1"/>
</dbReference>
<keyword evidence="2" id="KW-0401">Integrin</keyword>
<dbReference type="InterPro" id="IPR032695">
    <property type="entry name" value="Integrin_dom_sf"/>
</dbReference>
<dbReference type="SUPFAM" id="SSF69179">
    <property type="entry name" value="Integrin domains"/>
    <property type="match status" value="1"/>
</dbReference>
<protein>
    <recommendedName>
        <fullName evidence="5">Integrin alpha third immunoglobulin-like domain-containing protein</fullName>
    </recommendedName>
</protein>
<reference evidence="6" key="1">
    <citation type="journal article" date="2014" name="Nat. Commun.">
        <title>The rainbow trout genome provides novel insights into evolution after whole-genome duplication in vertebrates.</title>
        <authorList>
            <person name="Berthelot C."/>
            <person name="Brunet F."/>
            <person name="Chalopin D."/>
            <person name="Juanchich A."/>
            <person name="Bernard M."/>
            <person name="Noel B."/>
            <person name="Bento P."/>
            <person name="Da Silva C."/>
            <person name="Labadie K."/>
            <person name="Alberti A."/>
            <person name="Aury J.M."/>
            <person name="Louis A."/>
            <person name="Dehais P."/>
            <person name="Bardou P."/>
            <person name="Montfort J."/>
            <person name="Klopp C."/>
            <person name="Cabau C."/>
            <person name="Gaspin C."/>
            <person name="Thorgaard G.H."/>
            <person name="Boussaha M."/>
            <person name="Quillet E."/>
            <person name="Guyomard R."/>
            <person name="Galiana D."/>
            <person name="Bobe J."/>
            <person name="Volff J.N."/>
            <person name="Genet C."/>
            <person name="Wincker P."/>
            <person name="Jaillon O."/>
            <person name="Roest Crollius H."/>
            <person name="Guiguen Y."/>
        </authorList>
    </citation>
    <scope>NUCLEOTIDE SEQUENCE [LARGE SCALE GENOMIC DNA]</scope>
</reference>
<evidence type="ECO:0000256" key="2">
    <source>
        <dbReference type="ARBA" id="ARBA00023037"/>
    </source>
</evidence>
<keyword evidence="4" id="KW-0325">Glycoprotein</keyword>
<dbReference type="GO" id="GO:0016020">
    <property type="term" value="C:membrane"/>
    <property type="evidence" value="ECO:0007669"/>
    <property type="project" value="UniProtKB-SubCell"/>
</dbReference>
<comment type="subcellular location">
    <subcellularLocation>
        <location evidence="1">Membrane</location>
        <topology evidence="1">Single-pass type I membrane protein</topology>
    </subcellularLocation>
</comment>
<reference evidence="6" key="2">
    <citation type="submission" date="2014-03" db="EMBL/GenBank/DDBJ databases">
        <authorList>
            <person name="Genoscope - CEA"/>
        </authorList>
    </citation>
    <scope>NUCLEOTIDE SEQUENCE</scope>
</reference>
<gene>
    <name evidence="6" type="ORF">GSONMT00006668001</name>
</gene>
<keyword evidence="3" id="KW-0472">Membrane</keyword>
<dbReference type="Pfam" id="PF20806">
    <property type="entry name" value="Integrin_A_Ig_3"/>
    <property type="match status" value="1"/>
</dbReference>
<dbReference type="AlphaFoldDB" id="A0A060ZB65"/>
<dbReference type="Proteomes" id="UP000193380">
    <property type="component" value="Unassembled WGS sequence"/>
</dbReference>
<dbReference type="InterPro" id="IPR048286">
    <property type="entry name" value="Integrin_alpha_Ig-like_3"/>
</dbReference>
<feature type="domain" description="Integrin alpha third immunoglobulin-like" evidence="5">
    <location>
        <begin position="6"/>
        <end position="119"/>
    </location>
</feature>
<accession>A0A060ZB65</accession>
<proteinExistence type="predicted"/>
<evidence type="ECO:0000313" key="6">
    <source>
        <dbReference type="EMBL" id="CDQ98530.1"/>
    </source>
</evidence>
<dbReference type="PaxDb" id="8022-A0A060ZB65"/>
<organism evidence="6 7">
    <name type="scientific">Oncorhynchus mykiss</name>
    <name type="common">Rainbow trout</name>
    <name type="synonym">Salmo gairdneri</name>
    <dbReference type="NCBI Taxonomy" id="8022"/>
    <lineage>
        <taxon>Eukaryota</taxon>
        <taxon>Metazoa</taxon>
        <taxon>Chordata</taxon>
        <taxon>Craniata</taxon>
        <taxon>Vertebrata</taxon>
        <taxon>Euteleostomi</taxon>
        <taxon>Actinopterygii</taxon>
        <taxon>Neopterygii</taxon>
        <taxon>Teleostei</taxon>
        <taxon>Protacanthopterygii</taxon>
        <taxon>Salmoniformes</taxon>
        <taxon>Salmonidae</taxon>
        <taxon>Salmoninae</taxon>
        <taxon>Oncorhynchus</taxon>
    </lineage>
</organism>
<dbReference type="STRING" id="8022.A0A060ZB65"/>
<dbReference type="GO" id="GO:0007229">
    <property type="term" value="P:integrin-mediated signaling pathway"/>
    <property type="evidence" value="ECO:0007669"/>
    <property type="project" value="UniProtKB-KW"/>
</dbReference>
<evidence type="ECO:0000259" key="5">
    <source>
        <dbReference type="Pfam" id="PF20806"/>
    </source>
</evidence>
<evidence type="ECO:0000256" key="1">
    <source>
        <dbReference type="ARBA" id="ARBA00004479"/>
    </source>
</evidence>
<name>A0A060ZB65_ONCMY</name>
<sequence>MVNARVVVEIPTHHHGDLLLDVFANASEDFLICHTDSPDIDPYQLVKTGNATVGRVYKVKQNEVERPEPQRKETVHVNCTSGDTCLRFVCEAKGLERDWSAVVKVMSRLWVQTFLEVRKRERERLIWELIAYHSDIFSTQYFTIATIIGRKEKCSKTALHQIEIAFCRILLL</sequence>
<evidence type="ECO:0000256" key="4">
    <source>
        <dbReference type="ARBA" id="ARBA00023180"/>
    </source>
</evidence>